<evidence type="ECO:0008006" key="4">
    <source>
        <dbReference type="Google" id="ProtNLM"/>
    </source>
</evidence>
<feature type="transmembrane region" description="Helical" evidence="1">
    <location>
        <begin position="100"/>
        <end position="123"/>
    </location>
</feature>
<proteinExistence type="predicted"/>
<dbReference type="EMBL" id="VWPH01000017">
    <property type="protein sequence ID" value="KAA5826844.1"/>
    <property type="molecule type" value="Genomic_DNA"/>
</dbReference>
<keyword evidence="3" id="KW-1185">Reference proteome</keyword>
<evidence type="ECO:0000256" key="1">
    <source>
        <dbReference type="SAM" id="Phobius"/>
    </source>
</evidence>
<keyword evidence="1" id="KW-0472">Membrane</keyword>
<keyword evidence="1" id="KW-1133">Transmembrane helix</keyword>
<keyword evidence="1" id="KW-0812">Transmembrane</keyword>
<name>A0A5M7BGI9_SACHI</name>
<comment type="caution">
    <text evidence="2">The sequence shown here is derived from an EMBL/GenBank/DDBJ whole genome shotgun (WGS) entry which is preliminary data.</text>
</comment>
<feature type="transmembrane region" description="Helical" evidence="1">
    <location>
        <begin position="74"/>
        <end position="94"/>
    </location>
</feature>
<accession>A0A5M7BGI9</accession>
<dbReference type="OrthoDB" id="74134at2"/>
<gene>
    <name evidence="2" type="ORF">F1721_30565</name>
</gene>
<dbReference type="RefSeq" id="WP_150070294.1">
    <property type="nucleotide sequence ID" value="NZ_JBEPDJ010000004.1"/>
</dbReference>
<protein>
    <recommendedName>
        <fullName evidence="4">HXXEE domain-containing protein</fullName>
    </recommendedName>
</protein>
<feature type="transmembrane region" description="Helical" evidence="1">
    <location>
        <begin position="47"/>
        <end position="67"/>
    </location>
</feature>
<organism evidence="2 3">
    <name type="scientific">Saccharopolyspora hirsuta</name>
    <dbReference type="NCBI Taxonomy" id="1837"/>
    <lineage>
        <taxon>Bacteria</taxon>
        <taxon>Bacillati</taxon>
        <taxon>Actinomycetota</taxon>
        <taxon>Actinomycetes</taxon>
        <taxon>Pseudonocardiales</taxon>
        <taxon>Pseudonocardiaceae</taxon>
        <taxon>Saccharopolyspora</taxon>
    </lineage>
</organism>
<reference evidence="2 3" key="1">
    <citation type="submission" date="2019-09" db="EMBL/GenBank/DDBJ databases">
        <title>Draft genome sequence of the thermophilic Saccharopolyspora hirsuta VKM Ac-666T.</title>
        <authorList>
            <person name="Lobastova T.G."/>
            <person name="Fokina V."/>
            <person name="Bragin E.Y."/>
            <person name="Shtratnikova V.Y."/>
            <person name="Starodumova I.P."/>
            <person name="Tarlachkov S.V."/>
            <person name="Donova M.V."/>
        </authorList>
    </citation>
    <scope>NUCLEOTIDE SEQUENCE [LARGE SCALE GENOMIC DNA]</scope>
    <source>
        <strain evidence="2 3">VKM Ac-666</strain>
    </source>
</reference>
<dbReference type="AlphaFoldDB" id="A0A5M7BGI9"/>
<dbReference type="Proteomes" id="UP000323946">
    <property type="component" value="Unassembled WGS sequence"/>
</dbReference>
<sequence length="134" mass="14445">MRTWLRAGLAALTFVHAATGVWTSFFPRSFYDDVPTVNDYPPFNEHLFRDFGAMNLAMAVVLGAAAVRLERTLVQIALAANLVWAVPHLVFHAAHPTGSALVAALAAVVVIPSVLLVLSRGASPAGALQRRSRW</sequence>
<evidence type="ECO:0000313" key="2">
    <source>
        <dbReference type="EMBL" id="KAA5826844.1"/>
    </source>
</evidence>
<evidence type="ECO:0000313" key="3">
    <source>
        <dbReference type="Proteomes" id="UP000323946"/>
    </source>
</evidence>